<dbReference type="SMART" id="SM00357">
    <property type="entry name" value="CSP"/>
    <property type="match status" value="1"/>
</dbReference>
<keyword evidence="4" id="KW-0238">DNA-binding</keyword>
<dbReference type="HOGENOM" id="CLU_117621_2_2_6"/>
<dbReference type="PATRIC" id="fig|1453496.5.peg.1660"/>
<reference evidence="8 9" key="1">
    <citation type="journal article" date="2014" name="Gut Pathog.">
        <title>Gene clusters of Hafnia alvei strain FB1 important in survival and pathogenesis: a draft genome perspective.</title>
        <authorList>
            <person name="Tan J.Y."/>
            <person name="Yin W.F."/>
            <person name="Chan K.G."/>
        </authorList>
    </citation>
    <scope>NUCLEOTIDE SEQUENCE [LARGE SCALE GENOMIC DNA]</scope>
    <source>
        <strain evidence="8 9">FB1</strain>
    </source>
</reference>
<keyword evidence="5" id="KW-0010">Activator</keyword>
<evidence type="ECO:0000313" key="9">
    <source>
        <dbReference type="Proteomes" id="UP000029986"/>
    </source>
</evidence>
<protein>
    <submittedName>
        <fullName evidence="8">Cold-shock protein</fullName>
    </submittedName>
</protein>
<accession>A0A097R103</accession>
<dbReference type="InterPro" id="IPR012156">
    <property type="entry name" value="Cold_shock_CspA"/>
</dbReference>
<dbReference type="PROSITE" id="PS51857">
    <property type="entry name" value="CSD_2"/>
    <property type="match status" value="1"/>
</dbReference>
<dbReference type="RefSeq" id="WP_004095731.1">
    <property type="nucleotide sequence ID" value="NZ_CP009706.1"/>
</dbReference>
<organism evidence="8 9">
    <name type="scientific">Hafnia alvei FB1</name>
    <dbReference type="NCBI Taxonomy" id="1453496"/>
    <lineage>
        <taxon>Bacteria</taxon>
        <taxon>Pseudomonadati</taxon>
        <taxon>Pseudomonadota</taxon>
        <taxon>Gammaproteobacteria</taxon>
        <taxon>Enterobacterales</taxon>
        <taxon>Hafniaceae</taxon>
        <taxon>Hafnia</taxon>
    </lineage>
</organism>
<dbReference type="GO" id="GO:0005829">
    <property type="term" value="C:cytosol"/>
    <property type="evidence" value="ECO:0007669"/>
    <property type="project" value="UniProtKB-ARBA"/>
</dbReference>
<dbReference type="InterPro" id="IPR002059">
    <property type="entry name" value="CSP_DNA-bd"/>
</dbReference>
<keyword evidence="3" id="KW-0805">Transcription regulation</keyword>
<dbReference type="OrthoDB" id="3695885at2"/>
<evidence type="ECO:0000256" key="1">
    <source>
        <dbReference type="ARBA" id="ARBA00004496"/>
    </source>
</evidence>
<dbReference type="Proteomes" id="UP000029986">
    <property type="component" value="Chromosome"/>
</dbReference>
<evidence type="ECO:0000313" key="8">
    <source>
        <dbReference type="EMBL" id="AIU72397.1"/>
    </source>
</evidence>
<dbReference type="GO" id="GO:0003677">
    <property type="term" value="F:DNA binding"/>
    <property type="evidence" value="ECO:0007669"/>
    <property type="project" value="UniProtKB-KW"/>
</dbReference>
<evidence type="ECO:0000256" key="3">
    <source>
        <dbReference type="ARBA" id="ARBA00023015"/>
    </source>
</evidence>
<dbReference type="PRINTS" id="PR00050">
    <property type="entry name" value="COLDSHOCK"/>
</dbReference>
<gene>
    <name evidence="8" type="ORF">AT03_08325</name>
</gene>
<dbReference type="EMBL" id="CP009706">
    <property type="protein sequence ID" value="AIU72397.1"/>
    <property type="molecule type" value="Genomic_DNA"/>
</dbReference>
<dbReference type="CDD" id="cd04458">
    <property type="entry name" value="CSP_CDS"/>
    <property type="match status" value="1"/>
</dbReference>
<dbReference type="PANTHER" id="PTHR46565">
    <property type="entry name" value="COLD SHOCK DOMAIN PROTEIN 2"/>
    <property type="match status" value="1"/>
</dbReference>
<dbReference type="Pfam" id="PF00313">
    <property type="entry name" value="CSD"/>
    <property type="match status" value="1"/>
</dbReference>
<dbReference type="InterPro" id="IPR011129">
    <property type="entry name" value="CSD"/>
</dbReference>
<name>A0A097R103_HAFAL</name>
<proteinExistence type="predicted"/>
<evidence type="ECO:0000256" key="5">
    <source>
        <dbReference type="ARBA" id="ARBA00023159"/>
    </source>
</evidence>
<sequence length="69" mass="7604">MTLKMGLVKWYSQSEGFGIISPLDGGNDIYVNRSGIANSRKKLLTEGQRVEFSTYLGSRGLTAEDVIAY</sequence>
<dbReference type="AlphaFoldDB" id="A0A097R103"/>
<feature type="domain" description="CSD" evidence="7">
    <location>
        <begin position="3"/>
        <end position="68"/>
    </location>
</feature>
<dbReference type="KEGG" id="hav:AT03_08325"/>
<dbReference type="eggNOG" id="COG1278">
    <property type="taxonomic scope" value="Bacteria"/>
</dbReference>
<dbReference type="PANTHER" id="PTHR46565:SF20">
    <property type="entry name" value="COLD SHOCK DOMAIN-CONTAINING PROTEIN 4"/>
    <property type="match status" value="1"/>
</dbReference>
<evidence type="ECO:0000256" key="4">
    <source>
        <dbReference type="ARBA" id="ARBA00023125"/>
    </source>
</evidence>
<evidence type="ECO:0000256" key="2">
    <source>
        <dbReference type="ARBA" id="ARBA00022490"/>
    </source>
</evidence>
<dbReference type="SUPFAM" id="SSF50249">
    <property type="entry name" value="Nucleic acid-binding proteins"/>
    <property type="match status" value="1"/>
</dbReference>
<dbReference type="GeneID" id="69638118"/>
<dbReference type="Gene3D" id="2.40.50.140">
    <property type="entry name" value="Nucleic acid-binding proteins"/>
    <property type="match status" value="1"/>
</dbReference>
<dbReference type="PIRSF" id="PIRSF002599">
    <property type="entry name" value="Cold_shock_A"/>
    <property type="match status" value="1"/>
</dbReference>
<keyword evidence="6" id="KW-0804">Transcription</keyword>
<evidence type="ECO:0000259" key="7">
    <source>
        <dbReference type="PROSITE" id="PS51857"/>
    </source>
</evidence>
<keyword evidence="9" id="KW-1185">Reference proteome</keyword>
<keyword evidence="2" id="KW-0963">Cytoplasm</keyword>
<comment type="subcellular location">
    <subcellularLocation>
        <location evidence="1">Cytoplasm</location>
    </subcellularLocation>
</comment>
<evidence type="ECO:0000256" key="6">
    <source>
        <dbReference type="ARBA" id="ARBA00023163"/>
    </source>
</evidence>
<dbReference type="InterPro" id="IPR012340">
    <property type="entry name" value="NA-bd_OB-fold"/>
</dbReference>